<dbReference type="Proteomes" id="UP000562027">
    <property type="component" value="Unassembled WGS sequence"/>
</dbReference>
<organism evidence="4 5">
    <name type="scientific">Roseateles oligotrophus</name>
    <dbReference type="NCBI Taxonomy" id="1769250"/>
    <lineage>
        <taxon>Bacteria</taxon>
        <taxon>Pseudomonadati</taxon>
        <taxon>Pseudomonadota</taxon>
        <taxon>Betaproteobacteria</taxon>
        <taxon>Burkholderiales</taxon>
        <taxon>Sphaerotilaceae</taxon>
        <taxon>Roseateles</taxon>
    </lineage>
</organism>
<evidence type="ECO:0000259" key="3">
    <source>
        <dbReference type="Pfam" id="PF23536"/>
    </source>
</evidence>
<dbReference type="Pfam" id="PF23536">
    <property type="entry name" value="TraK_C"/>
    <property type="match status" value="1"/>
</dbReference>
<feature type="domain" description="TraK C-terminal" evidence="3">
    <location>
        <begin position="173"/>
        <end position="283"/>
    </location>
</feature>
<name>A0A840LAD5_9BURK</name>
<sequence>MQATETRALPTRLACALALLFAMGSAHALQVVDASDGASVEAIVSIQEPTRIRIEGSAITDVFGNIYSSGCVALPTPSALPIGASPATGMPTAAPAASSINPAGEIVLECDRDKGEIYVRPVGESKKPINLFVSSARGTYTLVLRRADTAADTIVIRDKAALQRRAETAAARPAPGAAASHVRALKALLVAMASERVPSDIQVETVGQPVTLWREARFTLERTYRGRGLLGERYVMQNVSDAPMVLTEAEFDREDGESGSVAGIAIEHHNLRPGERTVVFVIRKEVQP</sequence>
<feature type="signal peptide" evidence="1">
    <location>
        <begin position="1"/>
        <end position="28"/>
    </location>
</feature>
<dbReference type="InterPro" id="IPR055397">
    <property type="entry name" value="TraK_C"/>
</dbReference>
<dbReference type="Pfam" id="PF06586">
    <property type="entry name" value="TraK_N"/>
    <property type="match status" value="1"/>
</dbReference>
<dbReference type="AlphaFoldDB" id="A0A840LAD5"/>
<dbReference type="RefSeq" id="WP_221439655.1">
    <property type="nucleotide sequence ID" value="NZ_JACHLP010000007.1"/>
</dbReference>
<dbReference type="InterPro" id="IPR010563">
    <property type="entry name" value="TraK_N"/>
</dbReference>
<keyword evidence="5" id="KW-1185">Reference proteome</keyword>
<reference evidence="4 5" key="1">
    <citation type="submission" date="2020-08" db="EMBL/GenBank/DDBJ databases">
        <title>Functional genomics of gut bacteria from endangered species of beetles.</title>
        <authorList>
            <person name="Carlos-Shanley C."/>
        </authorList>
    </citation>
    <scope>NUCLEOTIDE SEQUENCE [LARGE SCALE GENOMIC DNA]</scope>
    <source>
        <strain evidence="4 5">S00239</strain>
    </source>
</reference>
<evidence type="ECO:0000259" key="2">
    <source>
        <dbReference type="Pfam" id="PF06586"/>
    </source>
</evidence>
<dbReference type="EMBL" id="JACHLP010000007">
    <property type="protein sequence ID" value="MBB4845096.1"/>
    <property type="molecule type" value="Genomic_DNA"/>
</dbReference>
<proteinExistence type="predicted"/>
<feature type="domain" description="TraK N-terminal" evidence="2">
    <location>
        <begin position="34"/>
        <end position="164"/>
    </location>
</feature>
<gene>
    <name evidence="4" type="ORF">HNP55_003642</name>
</gene>
<evidence type="ECO:0000313" key="5">
    <source>
        <dbReference type="Proteomes" id="UP000562027"/>
    </source>
</evidence>
<evidence type="ECO:0000313" key="4">
    <source>
        <dbReference type="EMBL" id="MBB4845096.1"/>
    </source>
</evidence>
<protein>
    <submittedName>
        <fullName evidence="4">Conjugal transfer pilus assembly protein TraK</fullName>
    </submittedName>
</protein>
<feature type="chain" id="PRO_5032916209" evidence="1">
    <location>
        <begin position="29"/>
        <end position="288"/>
    </location>
</feature>
<comment type="caution">
    <text evidence="4">The sequence shown here is derived from an EMBL/GenBank/DDBJ whole genome shotgun (WGS) entry which is preliminary data.</text>
</comment>
<accession>A0A840LAD5</accession>
<evidence type="ECO:0000256" key="1">
    <source>
        <dbReference type="SAM" id="SignalP"/>
    </source>
</evidence>
<keyword evidence="1" id="KW-0732">Signal</keyword>